<proteinExistence type="predicted"/>
<dbReference type="EMBL" id="ML210285">
    <property type="protein sequence ID" value="TFK20882.1"/>
    <property type="molecule type" value="Genomic_DNA"/>
</dbReference>
<evidence type="ECO:0000313" key="1">
    <source>
        <dbReference type="EMBL" id="TFK20882.1"/>
    </source>
</evidence>
<dbReference type="AlphaFoldDB" id="A0A5C3KL58"/>
<dbReference type="Proteomes" id="UP000307440">
    <property type="component" value="Unassembled WGS sequence"/>
</dbReference>
<accession>A0A5C3KL58</accession>
<name>A0A5C3KL58_COPMA</name>
<reference evidence="1 2" key="1">
    <citation type="journal article" date="2019" name="Nat. Ecol. Evol.">
        <title>Megaphylogeny resolves global patterns of mushroom evolution.</title>
        <authorList>
            <person name="Varga T."/>
            <person name="Krizsan K."/>
            <person name="Foldi C."/>
            <person name="Dima B."/>
            <person name="Sanchez-Garcia M."/>
            <person name="Sanchez-Ramirez S."/>
            <person name="Szollosi G.J."/>
            <person name="Szarkandi J.G."/>
            <person name="Papp V."/>
            <person name="Albert L."/>
            <person name="Andreopoulos W."/>
            <person name="Angelini C."/>
            <person name="Antonin V."/>
            <person name="Barry K.W."/>
            <person name="Bougher N.L."/>
            <person name="Buchanan P."/>
            <person name="Buyck B."/>
            <person name="Bense V."/>
            <person name="Catcheside P."/>
            <person name="Chovatia M."/>
            <person name="Cooper J."/>
            <person name="Damon W."/>
            <person name="Desjardin D."/>
            <person name="Finy P."/>
            <person name="Geml J."/>
            <person name="Haridas S."/>
            <person name="Hughes K."/>
            <person name="Justo A."/>
            <person name="Karasinski D."/>
            <person name="Kautmanova I."/>
            <person name="Kiss B."/>
            <person name="Kocsube S."/>
            <person name="Kotiranta H."/>
            <person name="LaButti K.M."/>
            <person name="Lechner B.E."/>
            <person name="Liimatainen K."/>
            <person name="Lipzen A."/>
            <person name="Lukacs Z."/>
            <person name="Mihaltcheva S."/>
            <person name="Morgado L.N."/>
            <person name="Niskanen T."/>
            <person name="Noordeloos M.E."/>
            <person name="Ohm R.A."/>
            <person name="Ortiz-Santana B."/>
            <person name="Ovrebo C."/>
            <person name="Racz N."/>
            <person name="Riley R."/>
            <person name="Savchenko A."/>
            <person name="Shiryaev A."/>
            <person name="Soop K."/>
            <person name="Spirin V."/>
            <person name="Szebenyi C."/>
            <person name="Tomsovsky M."/>
            <person name="Tulloss R.E."/>
            <person name="Uehling J."/>
            <person name="Grigoriev I.V."/>
            <person name="Vagvolgyi C."/>
            <person name="Papp T."/>
            <person name="Martin F.M."/>
            <person name="Miettinen O."/>
            <person name="Hibbett D.S."/>
            <person name="Nagy L.G."/>
        </authorList>
    </citation>
    <scope>NUCLEOTIDE SEQUENCE [LARGE SCALE GENOMIC DNA]</scope>
    <source>
        <strain evidence="1 2">CBS 121175</strain>
    </source>
</reference>
<gene>
    <name evidence="1" type="ORF">FA15DRAFT_707727</name>
</gene>
<organism evidence="1 2">
    <name type="scientific">Coprinopsis marcescibilis</name>
    <name type="common">Agaric fungus</name>
    <name type="synonym">Psathyrella marcescibilis</name>
    <dbReference type="NCBI Taxonomy" id="230819"/>
    <lineage>
        <taxon>Eukaryota</taxon>
        <taxon>Fungi</taxon>
        <taxon>Dikarya</taxon>
        <taxon>Basidiomycota</taxon>
        <taxon>Agaricomycotina</taxon>
        <taxon>Agaricomycetes</taxon>
        <taxon>Agaricomycetidae</taxon>
        <taxon>Agaricales</taxon>
        <taxon>Agaricineae</taxon>
        <taxon>Psathyrellaceae</taxon>
        <taxon>Coprinopsis</taxon>
    </lineage>
</organism>
<evidence type="ECO:0000313" key="2">
    <source>
        <dbReference type="Proteomes" id="UP000307440"/>
    </source>
</evidence>
<dbReference type="OrthoDB" id="3012716at2759"/>
<sequence length="185" mass="21054">MQHNAIDDHYNAESAAATLKKVIEEIVADKNQPDRVIPITAVKWDDILFNQFTNPVVWCFCKESEEYGKMEIQFRVQGILYNKELPPISSNSASTLNKQARRFLQQHISLYGAGLEEFNKQIEVLEMAYMRIAGHFPDNSVKPWFPSAIKDYPGLEAHTRYFTHKSACVGARSLPLGEYVDPDGC</sequence>
<protein>
    <submittedName>
        <fullName evidence="1">Uncharacterized protein</fullName>
    </submittedName>
</protein>
<keyword evidence="2" id="KW-1185">Reference proteome</keyword>